<name>A0A6I6E0F7_THETI</name>
<dbReference type="Proteomes" id="UP000426424">
    <property type="component" value="Chromosome"/>
</dbReference>
<dbReference type="Gene3D" id="3.40.50.10770">
    <property type="entry name" value="Hypothetical protein VC1899 like domain (Restriction endonuclease-like)"/>
    <property type="match status" value="1"/>
</dbReference>
<evidence type="ECO:0000313" key="3">
    <source>
        <dbReference type="Proteomes" id="UP000426424"/>
    </source>
</evidence>
<reference evidence="2 3" key="1">
    <citation type="submission" date="2019-12" db="EMBL/GenBank/DDBJ databases">
        <title>The complete genome of the thermophilic, anoxygenic phototrophic gammaproteobacterium Thermochromatium tepidum.</title>
        <authorList>
            <person name="Sattley W.M."/>
            <person name="Swingley W.D."/>
            <person name="Burchell B.M."/>
            <person name="Gurbani S.A."/>
            <person name="Kujawa C.M."/>
            <person name="Nuccio D.A."/>
            <person name="Schladweiler J."/>
            <person name="Shaffer K.N."/>
            <person name="Stokes L.M."/>
            <person name="Touchman J.W."/>
            <person name="Blankenship R.E."/>
            <person name="Madigan M.T."/>
        </authorList>
    </citation>
    <scope>NUCLEOTIDE SEQUENCE [LARGE SCALE GENOMIC DNA]</scope>
    <source>
        <strain evidence="2 3">ATCC 43061</strain>
    </source>
</reference>
<protein>
    <submittedName>
        <fullName evidence="2">Putative CRISPR-associated protein</fullName>
    </submittedName>
</protein>
<dbReference type="Pfam" id="PF09651">
    <property type="entry name" value="Cas_APE2256"/>
    <property type="match status" value="1"/>
</dbReference>
<proteinExistence type="predicted"/>
<dbReference type="NCBIfam" id="TIGR02619">
    <property type="entry name" value="putative CRISPR-associated protein, APE2256 family"/>
    <property type="match status" value="1"/>
</dbReference>
<dbReference type="KEGG" id="ttp:E6P07_05140"/>
<sequence length="381" mass="42620">MPVYLCTCGTSAAKKFFGQTPRFDAAWVTEHGGVEAASKVIYNTFRTASMEDETALTRDLSAEIHSLARMGVNDKDTVVLFSSETVDGQACAWAVKRYLEQARPGILCRVEVISGLQVTDAQTFRSAGVLNFTKAVLREIDANGAGQCVLNPTGGFKSLVPYTVLIGMLRGVQAKYIFEQSSALIPLPMMPVEFARSRLEPLRPLLERIQNETAIPRAELDKALPSFAEREILESLFEDVGQGQVSLSPVGFLIWEELERPTALVPYLSRRALDDLLKVRGTEGCNPDDYIARVARSPEQLAVGKHESWSNGLFWLKRGDHTRDRYLVSVEGWRLLVWRIVDHVEYDALLTLNHKTDAGARVVAERRAHYAPFVRMELYED</sequence>
<dbReference type="InterPro" id="IPR013442">
    <property type="entry name" value="SSO1393-like"/>
</dbReference>
<evidence type="ECO:0000259" key="1">
    <source>
        <dbReference type="Pfam" id="PF09651"/>
    </source>
</evidence>
<gene>
    <name evidence="2" type="ORF">E6P07_05140</name>
</gene>
<dbReference type="RefSeq" id="WP_153974623.1">
    <property type="nucleotide sequence ID" value="NZ_CP039268.1"/>
</dbReference>
<dbReference type="OrthoDB" id="5800435at2"/>
<keyword evidence="3" id="KW-1185">Reference proteome</keyword>
<feature type="domain" description="CRISPR system ring nuclease SSO1393-like" evidence="1">
    <location>
        <begin position="59"/>
        <end position="189"/>
    </location>
</feature>
<organism evidence="2 3">
    <name type="scientific">Thermochromatium tepidum ATCC 43061</name>
    <dbReference type="NCBI Taxonomy" id="316276"/>
    <lineage>
        <taxon>Bacteria</taxon>
        <taxon>Pseudomonadati</taxon>
        <taxon>Pseudomonadota</taxon>
        <taxon>Gammaproteobacteria</taxon>
        <taxon>Chromatiales</taxon>
        <taxon>Chromatiaceae</taxon>
        <taxon>Thermochromatium</taxon>
    </lineage>
</organism>
<evidence type="ECO:0000313" key="2">
    <source>
        <dbReference type="EMBL" id="QGU32425.1"/>
    </source>
</evidence>
<dbReference type="AlphaFoldDB" id="A0A6I6E0F7"/>
<dbReference type="EMBL" id="CP039268">
    <property type="protein sequence ID" value="QGU32425.1"/>
    <property type="molecule type" value="Genomic_DNA"/>
</dbReference>
<accession>A0A6I6E0F7</accession>